<gene>
    <name evidence="1" type="ORF">B0H17DRAFT_1130916</name>
</gene>
<organism evidence="1 2">
    <name type="scientific">Mycena rosella</name>
    <name type="common">Pink bonnet</name>
    <name type="synonym">Agaricus rosellus</name>
    <dbReference type="NCBI Taxonomy" id="1033263"/>
    <lineage>
        <taxon>Eukaryota</taxon>
        <taxon>Fungi</taxon>
        <taxon>Dikarya</taxon>
        <taxon>Basidiomycota</taxon>
        <taxon>Agaricomycotina</taxon>
        <taxon>Agaricomycetes</taxon>
        <taxon>Agaricomycetidae</taxon>
        <taxon>Agaricales</taxon>
        <taxon>Marasmiineae</taxon>
        <taxon>Mycenaceae</taxon>
        <taxon>Mycena</taxon>
    </lineage>
</organism>
<keyword evidence="2" id="KW-1185">Reference proteome</keyword>
<evidence type="ECO:0000313" key="2">
    <source>
        <dbReference type="Proteomes" id="UP001221757"/>
    </source>
</evidence>
<evidence type="ECO:0000313" key="1">
    <source>
        <dbReference type="EMBL" id="KAJ7696515.1"/>
    </source>
</evidence>
<dbReference type="Proteomes" id="UP001221757">
    <property type="component" value="Unassembled WGS sequence"/>
</dbReference>
<proteinExistence type="predicted"/>
<comment type="caution">
    <text evidence="1">The sequence shown here is derived from an EMBL/GenBank/DDBJ whole genome shotgun (WGS) entry which is preliminary data.</text>
</comment>
<name>A0AAD7DPS8_MYCRO</name>
<dbReference type="AlphaFoldDB" id="A0AAD7DPS8"/>
<accession>A0AAD7DPS8</accession>
<reference evidence="1" key="1">
    <citation type="submission" date="2023-03" db="EMBL/GenBank/DDBJ databases">
        <title>Massive genome expansion in bonnet fungi (Mycena s.s.) driven by repeated elements and novel gene families across ecological guilds.</title>
        <authorList>
            <consortium name="Lawrence Berkeley National Laboratory"/>
            <person name="Harder C.B."/>
            <person name="Miyauchi S."/>
            <person name="Viragh M."/>
            <person name="Kuo A."/>
            <person name="Thoen E."/>
            <person name="Andreopoulos B."/>
            <person name="Lu D."/>
            <person name="Skrede I."/>
            <person name="Drula E."/>
            <person name="Henrissat B."/>
            <person name="Morin E."/>
            <person name="Kohler A."/>
            <person name="Barry K."/>
            <person name="LaButti K."/>
            <person name="Morin E."/>
            <person name="Salamov A."/>
            <person name="Lipzen A."/>
            <person name="Mereny Z."/>
            <person name="Hegedus B."/>
            <person name="Baldrian P."/>
            <person name="Stursova M."/>
            <person name="Weitz H."/>
            <person name="Taylor A."/>
            <person name="Grigoriev I.V."/>
            <person name="Nagy L.G."/>
            <person name="Martin F."/>
            <person name="Kauserud H."/>
        </authorList>
    </citation>
    <scope>NUCLEOTIDE SEQUENCE</scope>
    <source>
        <strain evidence="1">CBHHK067</strain>
    </source>
</reference>
<protein>
    <submittedName>
        <fullName evidence="1">Uncharacterized protein</fullName>
    </submittedName>
</protein>
<sequence length="213" mass="24352">MPPVFCNWSLVLSQVNHTQTPNTGAHYYMYPEPALLFTLQDESCWRQFIRHYELLHNALLYRLGTGEHGKVTRQGTLGMQAEKRSADIADILGLVLRVCGIDDLQDFPVDPARIPPISSNCMWEILWEISEINFQYKLWGLDLCMGGCDWHEECLEYVMGETILDLDLSLSKQGLAATAPRDHLSYLLHLAKLMQDWSVEPNKDILIVAECKD</sequence>
<dbReference type="EMBL" id="JARKIE010000034">
    <property type="protein sequence ID" value="KAJ7696515.1"/>
    <property type="molecule type" value="Genomic_DNA"/>
</dbReference>